<evidence type="ECO:0000313" key="2">
    <source>
        <dbReference type="EMBL" id="EBA07537.1"/>
    </source>
</evidence>
<sequence length="196" mass="21518">MKILAMVAAMTVAVPVLAEECPVATDLEAGIRFGVDKGDEEVFRSLRPGVVEAIFTHADGGATRSLLGQGIYLLELMDMDGAEPDPSTRMTYAFPQNAEDLPLPVPGSTAQFSLLRNERGNFDSEVQSYDFGPKGRASFGACTYDMIPIEIRYSEDDSNTVDLLHYLPELGIAYYAGSTYDGTNDRYIYHRIEAVK</sequence>
<dbReference type="RefSeq" id="WP_005860638.1">
    <property type="nucleotide sequence ID" value="NZ_AAYA01000009.1"/>
</dbReference>
<dbReference type="EMBL" id="AAYA01000009">
    <property type="protein sequence ID" value="EBA07537.1"/>
    <property type="molecule type" value="Genomic_DNA"/>
</dbReference>
<name>A3K5Z8_SAGS3</name>
<accession>A3K5Z8</accession>
<feature type="chain" id="PRO_5002654431" evidence="1">
    <location>
        <begin position="19"/>
        <end position="196"/>
    </location>
</feature>
<keyword evidence="1" id="KW-0732">Signal</keyword>
<evidence type="ECO:0000256" key="1">
    <source>
        <dbReference type="SAM" id="SignalP"/>
    </source>
</evidence>
<dbReference type="eggNOG" id="ENOG50330RW">
    <property type="taxonomic scope" value="Bacteria"/>
</dbReference>
<reference evidence="2 3" key="1">
    <citation type="submission" date="2006-06" db="EMBL/GenBank/DDBJ databases">
        <authorList>
            <person name="Moran M.A."/>
            <person name="Ferriera S."/>
            <person name="Johnson J."/>
            <person name="Kravitz S."/>
            <person name="Beeson K."/>
            <person name="Sutton G."/>
            <person name="Rogers Y.-H."/>
            <person name="Friedman R."/>
            <person name="Frazier M."/>
            <person name="Venter J.C."/>
        </authorList>
    </citation>
    <scope>NUCLEOTIDE SEQUENCE [LARGE SCALE GENOMIC DNA]</scope>
    <source>
        <strain evidence="2 3">E-37</strain>
    </source>
</reference>
<proteinExistence type="predicted"/>
<dbReference type="OrthoDB" id="7872144at2"/>
<dbReference type="AlphaFoldDB" id="A3K5Z8"/>
<feature type="signal peptide" evidence="1">
    <location>
        <begin position="1"/>
        <end position="18"/>
    </location>
</feature>
<keyword evidence="3" id="KW-1185">Reference proteome</keyword>
<comment type="caution">
    <text evidence="2">The sequence shown here is derived from an EMBL/GenBank/DDBJ whole genome shotgun (WGS) entry which is preliminary data.</text>
</comment>
<organism evidence="2 3">
    <name type="scientific">Sagittula stellata (strain ATCC 700073 / DSM 11524 / E-37)</name>
    <dbReference type="NCBI Taxonomy" id="388399"/>
    <lineage>
        <taxon>Bacteria</taxon>
        <taxon>Pseudomonadati</taxon>
        <taxon>Pseudomonadota</taxon>
        <taxon>Alphaproteobacteria</taxon>
        <taxon>Rhodobacterales</taxon>
        <taxon>Roseobacteraceae</taxon>
        <taxon>Sagittula</taxon>
    </lineage>
</organism>
<protein>
    <submittedName>
        <fullName evidence="2">Uncharacterized protein</fullName>
    </submittedName>
</protein>
<gene>
    <name evidence="2" type="ORF">SSE37_22100</name>
</gene>
<evidence type="ECO:0000313" key="3">
    <source>
        <dbReference type="Proteomes" id="UP000005713"/>
    </source>
</evidence>
<dbReference type="Proteomes" id="UP000005713">
    <property type="component" value="Unassembled WGS sequence"/>
</dbReference>